<dbReference type="Proteomes" id="UP001143856">
    <property type="component" value="Unassembled WGS sequence"/>
</dbReference>
<gene>
    <name evidence="1" type="ORF">NUW58_g381</name>
</gene>
<evidence type="ECO:0000313" key="2">
    <source>
        <dbReference type="Proteomes" id="UP001143856"/>
    </source>
</evidence>
<comment type="caution">
    <text evidence="1">The sequence shown here is derived from an EMBL/GenBank/DDBJ whole genome shotgun (WGS) entry which is preliminary data.</text>
</comment>
<accession>A0ACC1PQK4</accession>
<reference evidence="1" key="1">
    <citation type="submission" date="2022-10" db="EMBL/GenBank/DDBJ databases">
        <title>Genome Sequence of Xylaria curta.</title>
        <authorList>
            <person name="Buettner E."/>
        </authorList>
    </citation>
    <scope>NUCLEOTIDE SEQUENCE</scope>
    <source>
        <strain evidence="1">Babe10</strain>
    </source>
</reference>
<proteinExistence type="predicted"/>
<sequence>MAPILPSGSQSPSMAGEAVEALRQKGFSFLGGIPVMPADLGMNWSTINLELTPNRGLSARDVDIDSLTAKAQARIAVRVASCKHSTLAMRKNVVGARAELGPYGGASHPTRYLLARRDVRAAAEETTTPPDELTPSQHIARVVKAEGKDLYTCLLPNKQTVLVELAARFRSTIWIIRGGYVLVDLMPADEKKGKVEGEIMNVVREQKQWRKQSYWPKEFAKATYNDEEDEEPTIGKMPPSYSEDEE</sequence>
<protein>
    <submittedName>
        <fullName evidence="1">Uncharacterized protein</fullName>
    </submittedName>
</protein>
<keyword evidence="2" id="KW-1185">Reference proteome</keyword>
<evidence type="ECO:0000313" key="1">
    <source>
        <dbReference type="EMBL" id="KAJ2998232.1"/>
    </source>
</evidence>
<organism evidence="1 2">
    <name type="scientific">Xylaria curta</name>
    <dbReference type="NCBI Taxonomy" id="42375"/>
    <lineage>
        <taxon>Eukaryota</taxon>
        <taxon>Fungi</taxon>
        <taxon>Dikarya</taxon>
        <taxon>Ascomycota</taxon>
        <taxon>Pezizomycotina</taxon>
        <taxon>Sordariomycetes</taxon>
        <taxon>Xylariomycetidae</taxon>
        <taxon>Xylariales</taxon>
        <taxon>Xylariaceae</taxon>
        <taxon>Xylaria</taxon>
    </lineage>
</organism>
<name>A0ACC1PQK4_9PEZI</name>
<dbReference type="EMBL" id="JAPDGR010000032">
    <property type="protein sequence ID" value="KAJ2998232.1"/>
    <property type="molecule type" value="Genomic_DNA"/>
</dbReference>